<feature type="transmembrane region" description="Helical" evidence="5">
    <location>
        <begin position="181"/>
        <end position="201"/>
    </location>
</feature>
<comment type="subcellular location">
    <subcellularLocation>
        <location evidence="1">Membrane</location>
        <topology evidence="1">Multi-pass membrane protein</topology>
    </subcellularLocation>
</comment>
<dbReference type="PANTHER" id="PTHR22950:SF349">
    <property type="entry name" value="AMINO ACID TRANSPORTER TRANSMEMBRANE DOMAIN-CONTAINING PROTEIN"/>
    <property type="match status" value="1"/>
</dbReference>
<evidence type="ECO:0000256" key="3">
    <source>
        <dbReference type="ARBA" id="ARBA00022989"/>
    </source>
</evidence>
<dbReference type="PANTHER" id="PTHR22950">
    <property type="entry name" value="AMINO ACID TRANSPORTER"/>
    <property type="match status" value="1"/>
</dbReference>
<evidence type="ECO:0000313" key="7">
    <source>
        <dbReference type="EMBL" id="CAH2061850.1"/>
    </source>
</evidence>
<feature type="transmembrane region" description="Helical" evidence="5">
    <location>
        <begin position="393"/>
        <end position="416"/>
    </location>
</feature>
<reference evidence="7" key="1">
    <citation type="submission" date="2022-03" db="EMBL/GenBank/DDBJ databases">
        <authorList>
            <person name="Martin H S."/>
        </authorList>
    </citation>
    <scope>NUCLEOTIDE SEQUENCE</scope>
</reference>
<dbReference type="Proteomes" id="UP000837857">
    <property type="component" value="Chromosome 28"/>
</dbReference>
<evidence type="ECO:0000256" key="2">
    <source>
        <dbReference type="ARBA" id="ARBA00022692"/>
    </source>
</evidence>
<feature type="non-terminal residue" evidence="7">
    <location>
        <position position="466"/>
    </location>
</feature>
<feature type="transmembrane region" description="Helical" evidence="5">
    <location>
        <begin position="249"/>
        <end position="269"/>
    </location>
</feature>
<feature type="transmembrane region" description="Helical" evidence="5">
    <location>
        <begin position="75"/>
        <end position="97"/>
    </location>
</feature>
<evidence type="ECO:0000259" key="6">
    <source>
        <dbReference type="Pfam" id="PF01490"/>
    </source>
</evidence>
<dbReference type="EMBL" id="OW152840">
    <property type="protein sequence ID" value="CAH2061850.1"/>
    <property type="molecule type" value="Genomic_DNA"/>
</dbReference>
<dbReference type="InterPro" id="IPR013057">
    <property type="entry name" value="AA_transpt_TM"/>
</dbReference>
<feature type="transmembrane region" description="Helical" evidence="5">
    <location>
        <begin position="208"/>
        <end position="229"/>
    </location>
</feature>
<proteinExistence type="predicted"/>
<feature type="transmembrane region" description="Helical" evidence="5">
    <location>
        <begin position="281"/>
        <end position="305"/>
    </location>
</feature>
<keyword evidence="4 5" id="KW-0472">Membrane</keyword>
<keyword evidence="8" id="KW-1185">Reference proteome</keyword>
<keyword evidence="3 5" id="KW-1133">Transmembrane helix</keyword>
<dbReference type="Pfam" id="PF01490">
    <property type="entry name" value="Aa_trans"/>
    <property type="match status" value="1"/>
</dbReference>
<evidence type="ECO:0000256" key="4">
    <source>
        <dbReference type="ARBA" id="ARBA00023136"/>
    </source>
</evidence>
<sequence>MINILKHTARRAPASGSTPFKLVARTQAEEDAYNYVEHRVVEKPSGVVGSVAHIVKGALGAGVLSGHVAYKTGGVVVGIVVNLLCAIYMTYCLYILVKAAQVLYRRCRVPTMTYPDVGEAACAVSTSPKVTKFAKTFRYIIDVLICIDLFGSCAAYQIIIAKSIKQLVENVPKTSFEGANGLPGLRVYLACMIVPLMLICLIRHLKWLAPLSIVANLVVLLCLFVAIYYAFEYNPSFTGMVPYTTPYEIVQFIGMSVFSMSCVCVVIPIENNMKDPKKYGLTLTTGMLLIFTGVSSISFFGYAGFLEESESPITVNFPLNTTGKILKACIAVMIYVTHALNFWVPFNTVFVYLQKRHNPQKILLWEMFYRVLFVFIIAVTAITFPTITALIGFLGAFCLTNLGFIFPNIIHLLVIWERPGLGPYKWRLWLALAMIVVGSFLGICGTAVSLVELLKVAFSAGQRSDL</sequence>
<name>A0ABN8IM62_9NEOP</name>
<organism evidence="7 8">
    <name type="scientific">Iphiclides podalirius</name>
    <name type="common">scarce swallowtail</name>
    <dbReference type="NCBI Taxonomy" id="110791"/>
    <lineage>
        <taxon>Eukaryota</taxon>
        <taxon>Metazoa</taxon>
        <taxon>Ecdysozoa</taxon>
        <taxon>Arthropoda</taxon>
        <taxon>Hexapoda</taxon>
        <taxon>Insecta</taxon>
        <taxon>Pterygota</taxon>
        <taxon>Neoptera</taxon>
        <taxon>Endopterygota</taxon>
        <taxon>Lepidoptera</taxon>
        <taxon>Glossata</taxon>
        <taxon>Ditrysia</taxon>
        <taxon>Papilionoidea</taxon>
        <taxon>Papilionidae</taxon>
        <taxon>Papilioninae</taxon>
        <taxon>Iphiclides</taxon>
    </lineage>
</organism>
<protein>
    <recommendedName>
        <fullName evidence="6">Amino acid transporter transmembrane domain-containing protein</fullName>
    </recommendedName>
</protein>
<gene>
    <name evidence="7" type="ORF">IPOD504_LOCUS11501</name>
</gene>
<accession>A0ABN8IM62</accession>
<evidence type="ECO:0000313" key="8">
    <source>
        <dbReference type="Proteomes" id="UP000837857"/>
    </source>
</evidence>
<evidence type="ECO:0000256" key="5">
    <source>
        <dbReference type="SAM" id="Phobius"/>
    </source>
</evidence>
<evidence type="ECO:0000256" key="1">
    <source>
        <dbReference type="ARBA" id="ARBA00004141"/>
    </source>
</evidence>
<feature type="transmembrane region" description="Helical" evidence="5">
    <location>
        <begin position="428"/>
        <end position="451"/>
    </location>
</feature>
<feature type="transmembrane region" description="Helical" evidence="5">
    <location>
        <begin position="367"/>
        <end position="387"/>
    </location>
</feature>
<feature type="transmembrane region" description="Helical" evidence="5">
    <location>
        <begin position="139"/>
        <end position="161"/>
    </location>
</feature>
<feature type="transmembrane region" description="Helical" evidence="5">
    <location>
        <begin position="325"/>
        <end position="346"/>
    </location>
</feature>
<feature type="domain" description="Amino acid transporter transmembrane" evidence="6">
    <location>
        <begin position="45"/>
        <end position="449"/>
    </location>
</feature>
<keyword evidence="2 5" id="KW-0812">Transmembrane</keyword>